<feature type="compositionally biased region" description="Low complexity" evidence="6">
    <location>
        <begin position="188"/>
        <end position="206"/>
    </location>
</feature>
<dbReference type="EMBL" id="PFAS01000075">
    <property type="protein sequence ID" value="PIT93450.1"/>
    <property type="molecule type" value="Genomic_DNA"/>
</dbReference>
<dbReference type="InterPro" id="IPR020057">
    <property type="entry name" value="Ribosomal_bL25_b-dom"/>
</dbReference>
<dbReference type="InterPro" id="IPR029751">
    <property type="entry name" value="Ribosomal_L25_dom"/>
</dbReference>
<dbReference type="SUPFAM" id="SSF50715">
    <property type="entry name" value="Ribosomal protein L25-like"/>
    <property type="match status" value="1"/>
</dbReference>
<keyword evidence="3 5" id="KW-0689">Ribosomal protein</keyword>
<dbReference type="InterPro" id="IPR011035">
    <property type="entry name" value="Ribosomal_bL25/Gln-tRNA_synth"/>
</dbReference>
<proteinExistence type="inferred from homology"/>
<dbReference type="AlphaFoldDB" id="A0A2M6WKY8"/>
<evidence type="ECO:0000313" key="10">
    <source>
        <dbReference type="Proteomes" id="UP000229335"/>
    </source>
</evidence>
<reference evidence="10" key="1">
    <citation type="submission" date="2017-09" db="EMBL/GenBank/DDBJ databases">
        <title>Depth-based differentiation of microbial function through sediment-hosted aquifers and enrichment of novel symbionts in the deep terrestrial subsurface.</title>
        <authorList>
            <person name="Probst A.J."/>
            <person name="Ladd B."/>
            <person name="Jarett J.K."/>
            <person name="Geller-Mcgrath D.E."/>
            <person name="Sieber C.M.K."/>
            <person name="Emerson J.B."/>
            <person name="Anantharaman K."/>
            <person name="Thomas B.C."/>
            <person name="Malmstrom R."/>
            <person name="Stieglmeier M."/>
            <person name="Klingl A."/>
            <person name="Woyke T."/>
            <person name="Ryan C.M."/>
            <person name="Banfield J.F."/>
        </authorList>
    </citation>
    <scope>NUCLEOTIDE SEQUENCE [LARGE SCALE GENOMIC DNA]</scope>
</reference>
<gene>
    <name evidence="5" type="primary">rplY</name>
    <name evidence="5" type="synonym">ctc</name>
    <name evidence="9" type="ORF">COU00_04355</name>
</gene>
<evidence type="ECO:0000256" key="6">
    <source>
        <dbReference type="SAM" id="MobiDB-lite"/>
    </source>
</evidence>
<evidence type="ECO:0000256" key="1">
    <source>
        <dbReference type="ARBA" id="ARBA00022730"/>
    </source>
</evidence>
<feature type="region of interest" description="Disordered" evidence="6">
    <location>
        <begin position="180"/>
        <end position="220"/>
    </location>
</feature>
<dbReference type="InterPro" id="IPR001021">
    <property type="entry name" value="Ribosomal_bL25_long"/>
</dbReference>
<dbReference type="GO" id="GO:0022625">
    <property type="term" value="C:cytosolic large ribosomal subunit"/>
    <property type="evidence" value="ECO:0007669"/>
    <property type="project" value="TreeGrafter"/>
</dbReference>
<evidence type="ECO:0000313" key="9">
    <source>
        <dbReference type="EMBL" id="PIT93450.1"/>
    </source>
</evidence>
<dbReference type="PANTHER" id="PTHR33284:SF1">
    <property type="entry name" value="RIBOSOMAL PROTEIN L25_GLN-TRNA SYNTHETASE, ANTI-CODON-BINDING DOMAIN-CONTAINING PROTEIN"/>
    <property type="match status" value="1"/>
</dbReference>
<sequence length="220" mass="23808">MTQLKAKTRTKELSANDLRREGAVPAVAYCKGNPALSLAVNGLQLEKLYEEAGESSLVDLVLDDGQSKKVLIHDIQRDPMKSKIIHADFYEVDLKEKLTAAVEIELTGEAPIVKSEGGVIIKRLNEVEIECLPGDLLHKIEVDISVLNSFDSAIHVKDLRVPAAVKILNDAEEIVVNVSEPKEEEVEAPVAEAAVPVEGEAAVPAGEGEKAEGKKEESKK</sequence>
<evidence type="ECO:0000256" key="2">
    <source>
        <dbReference type="ARBA" id="ARBA00022884"/>
    </source>
</evidence>
<dbReference type="GO" id="GO:0008097">
    <property type="term" value="F:5S rRNA binding"/>
    <property type="evidence" value="ECO:0007669"/>
    <property type="project" value="InterPro"/>
</dbReference>
<dbReference type="Gene3D" id="2.40.240.10">
    <property type="entry name" value="Ribosomal Protein L25, Chain P"/>
    <property type="match status" value="1"/>
</dbReference>
<feature type="domain" description="Large ribosomal subunit protein bL25 L25" evidence="7">
    <location>
        <begin position="4"/>
        <end position="89"/>
    </location>
</feature>
<dbReference type="PANTHER" id="PTHR33284">
    <property type="entry name" value="RIBOSOMAL PROTEIN L25/GLN-TRNA SYNTHETASE, ANTI-CODON-BINDING DOMAIN-CONTAINING PROTEIN"/>
    <property type="match status" value="1"/>
</dbReference>
<evidence type="ECO:0000256" key="4">
    <source>
        <dbReference type="ARBA" id="ARBA00023274"/>
    </source>
</evidence>
<dbReference type="Proteomes" id="UP000229335">
    <property type="component" value="Unassembled WGS sequence"/>
</dbReference>
<dbReference type="InterPro" id="IPR020930">
    <property type="entry name" value="Ribosomal_uL5_bac-type"/>
</dbReference>
<evidence type="ECO:0000256" key="5">
    <source>
        <dbReference type="HAMAP-Rule" id="MF_01334"/>
    </source>
</evidence>
<evidence type="ECO:0000259" key="8">
    <source>
        <dbReference type="Pfam" id="PF14693"/>
    </source>
</evidence>
<dbReference type="Gene3D" id="2.170.120.20">
    <property type="entry name" value="Ribosomal protein L25, beta domain"/>
    <property type="match status" value="1"/>
</dbReference>
<name>A0A2M6WKY8_9BACT</name>
<dbReference type="Pfam" id="PF14693">
    <property type="entry name" value="Ribosomal_TL5_C"/>
    <property type="match status" value="1"/>
</dbReference>
<keyword evidence="2 5" id="KW-0694">RNA-binding</keyword>
<dbReference type="GO" id="GO:0003735">
    <property type="term" value="F:structural constituent of ribosome"/>
    <property type="evidence" value="ECO:0007669"/>
    <property type="project" value="InterPro"/>
</dbReference>
<keyword evidence="1 5" id="KW-0699">rRNA-binding</keyword>
<feature type="compositionally biased region" description="Basic and acidic residues" evidence="6">
    <location>
        <begin position="207"/>
        <end position="220"/>
    </location>
</feature>
<dbReference type="CDD" id="cd00495">
    <property type="entry name" value="Ribosomal_L25_TL5_CTC"/>
    <property type="match status" value="1"/>
</dbReference>
<dbReference type="GO" id="GO:0006412">
    <property type="term" value="P:translation"/>
    <property type="evidence" value="ECO:0007669"/>
    <property type="project" value="UniProtKB-UniRule"/>
</dbReference>
<comment type="caution">
    <text evidence="9">The sequence shown here is derived from an EMBL/GenBank/DDBJ whole genome shotgun (WGS) entry which is preliminary data.</text>
</comment>
<accession>A0A2M6WKY8</accession>
<dbReference type="InterPro" id="IPR037121">
    <property type="entry name" value="Ribosomal_bL25_C"/>
</dbReference>
<dbReference type="NCBIfam" id="TIGR00731">
    <property type="entry name" value="bL25_bact_ctc"/>
    <property type="match status" value="1"/>
</dbReference>
<feature type="domain" description="Large ribosomal subunit protein bL25 beta" evidence="8">
    <location>
        <begin position="97"/>
        <end position="182"/>
    </location>
</feature>
<protein>
    <recommendedName>
        <fullName evidence="5">Large ribosomal subunit protein bL25</fullName>
    </recommendedName>
    <alternativeName>
        <fullName evidence="5">General stress protein CTC</fullName>
    </alternativeName>
</protein>
<keyword evidence="4 5" id="KW-0687">Ribonucleoprotein</keyword>
<dbReference type="Pfam" id="PF01386">
    <property type="entry name" value="Ribosomal_L25p"/>
    <property type="match status" value="1"/>
</dbReference>
<dbReference type="HAMAP" id="MF_01334">
    <property type="entry name" value="Ribosomal_bL25_CTC"/>
    <property type="match status" value="1"/>
</dbReference>
<comment type="function">
    <text evidence="5">This is one of the proteins that binds to the 5S RNA in the ribosome where it forms part of the central protuberance.</text>
</comment>
<comment type="similarity">
    <text evidence="5">Belongs to the bacterial ribosomal protein bL25 family. CTC subfamily.</text>
</comment>
<organism evidence="9 10">
    <name type="scientific">Candidatus Falkowbacteria bacterium CG10_big_fil_rev_8_21_14_0_10_43_11</name>
    <dbReference type="NCBI Taxonomy" id="1974568"/>
    <lineage>
        <taxon>Bacteria</taxon>
        <taxon>Candidatus Falkowiibacteriota</taxon>
    </lineage>
</organism>
<dbReference type="InterPro" id="IPR020056">
    <property type="entry name" value="Rbsml_bL25/Gln-tRNA_synth_N"/>
</dbReference>
<evidence type="ECO:0000259" key="7">
    <source>
        <dbReference type="Pfam" id="PF01386"/>
    </source>
</evidence>
<comment type="subunit">
    <text evidence="5">Part of the 50S ribosomal subunit; part of the 5S rRNA/L5/L18/L25 subcomplex. Contacts the 5S rRNA. Binds to the 5S rRNA independently of L5 and L18.</text>
</comment>
<evidence type="ECO:0000256" key="3">
    <source>
        <dbReference type="ARBA" id="ARBA00022980"/>
    </source>
</evidence>